<evidence type="ECO:0000256" key="4">
    <source>
        <dbReference type="ARBA" id="ARBA00022660"/>
    </source>
</evidence>
<dbReference type="PANTHER" id="PTHR12119:SF2">
    <property type="entry name" value="CYTOCHROME B-C1 COMPLEX SUBUNIT 8"/>
    <property type="match status" value="1"/>
</dbReference>
<comment type="caution">
    <text evidence="13">The sequence shown here is derived from an EMBL/GenBank/DDBJ whole genome shotgun (WGS) entry which is preliminary data.</text>
</comment>
<keyword evidence="10 11" id="KW-0472">Membrane</keyword>
<dbReference type="EMBL" id="JAACJK010000224">
    <property type="protein sequence ID" value="KAF5313501.1"/>
    <property type="molecule type" value="Genomic_DNA"/>
</dbReference>
<dbReference type="OrthoDB" id="6683853at2759"/>
<dbReference type="Pfam" id="PF02939">
    <property type="entry name" value="UcrQ"/>
    <property type="match status" value="1"/>
</dbReference>
<keyword evidence="4 11" id="KW-0679">Respiratory chain</keyword>
<evidence type="ECO:0000313" key="12">
    <source>
        <dbReference type="EMBL" id="KAF5309107.1"/>
    </source>
</evidence>
<feature type="transmembrane region" description="Helical" evidence="11">
    <location>
        <begin position="64"/>
        <end position="81"/>
    </location>
</feature>
<evidence type="ECO:0000256" key="3">
    <source>
        <dbReference type="ARBA" id="ARBA00022448"/>
    </source>
</evidence>
<evidence type="ECO:0000256" key="1">
    <source>
        <dbReference type="ARBA" id="ARBA00004434"/>
    </source>
</evidence>
<evidence type="ECO:0000313" key="13">
    <source>
        <dbReference type="EMBL" id="KAF5313501.1"/>
    </source>
</evidence>
<dbReference type="GO" id="GO:0005743">
    <property type="term" value="C:mitochondrial inner membrane"/>
    <property type="evidence" value="ECO:0007669"/>
    <property type="project" value="UniProtKB-SubCell"/>
</dbReference>
<keyword evidence="3 11" id="KW-0813">Transport</keyword>
<dbReference type="Proteomes" id="UP000541558">
    <property type="component" value="Unassembled WGS sequence"/>
</dbReference>
<keyword evidence="6 11" id="KW-0999">Mitochondrion inner membrane</keyword>
<dbReference type="InterPro" id="IPR004205">
    <property type="entry name" value="Cyt_bc1_su8"/>
</dbReference>
<evidence type="ECO:0000256" key="11">
    <source>
        <dbReference type="RuleBase" id="RU368118"/>
    </source>
</evidence>
<evidence type="ECO:0000256" key="9">
    <source>
        <dbReference type="ARBA" id="ARBA00023128"/>
    </source>
</evidence>
<comment type="subunit">
    <text evidence="11">Component of the ubiquinol-cytochrome c oxidoreductase (cytochrome b-c1 complex, complex III, CIII), a multisubunit enzyme composed of 3 respiratory subunits cytochrome b, cytochrome c1 and Rieske protein, 2 core protein subunits, and additional low-molecular weight protein subunits. The complex exists as an obligatory dimer and forms supercomplexes (SCs) in the inner mitochondrial membrane with cytochrome c oxidase (complex IV, CIV).</text>
</comment>
<comment type="function">
    <text evidence="11">Component of the ubiquinol-cytochrome c oxidoreductase, a multisubunit transmembrane complex that is part of the mitochondrial electron transport chain which drives oxidative phosphorylation. The complex plays an important role in the uptake of multiple carbon sources present in different host niches.</text>
</comment>
<gene>
    <name evidence="13" type="ORF">D9611_008542</name>
    <name evidence="12" type="ORF">D9611_014792</name>
</gene>
<evidence type="ECO:0000256" key="6">
    <source>
        <dbReference type="ARBA" id="ARBA00022792"/>
    </source>
</evidence>
<dbReference type="GO" id="GO:0045275">
    <property type="term" value="C:respiratory chain complex III"/>
    <property type="evidence" value="ECO:0007669"/>
    <property type="project" value="UniProtKB-UniRule"/>
</dbReference>
<keyword evidence="9 11" id="KW-0496">Mitochondrion</keyword>
<dbReference type="Gene3D" id="1.20.5.210">
    <property type="entry name" value="Cytochrome b-c1 complex subunit 8"/>
    <property type="match status" value="1"/>
</dbReference>
<dbReference type="AlphaFoldDB" id="A0A8H5AZI5"/>
<evidence type="ECO:0000256" key="7">
    <source>
        <dbReference type="ARBA" id="ARBA00022982"/>
    </source>
</evidence>
<name>A0A8H5AZI5_9AGAR</name>
<reference evidence="13 14" key="1">
    <citation type="journal article" date="2020" name="ISME J.">
        <title>Uncovering the hidden diversity of litter-decomposition mechanisms in mushroom-forming fungi.</title>
        <authorList>
            <person name="Floudas D."/>
            <person name="Bentzer J."/>
            <person name="Ahren D."/>
            <person name="Johansson T."/>
            <person name="Persson P."/>
            <person name="Tunlid A."/>
        </authorList>
    </citation>
    <scope>NUCLEOTIDE SEQUENCE [LARGE SCALE GENOMIC DNA]</scope>
    <source>
        <strain evidence="13 14">CBS 175.51</strain>
    </source>
</reference>
<evidence type="ECO:0000256" key="2">
    <source>
        <dbReference type="ARBA" id="ARBA00007668"/>
    </source>
</evidence>
<evidence type="ECO:0000313" key="14">
    <source>
        <dbReference type="Proteomes" id="UP000541558"/>
    </source>
</evidence>
<evidence type="ECO:0000256" key="8">
    <source>
        <dbReference type="ARBA" id="ARBA00022989"/>
    </source>
</evidence>
<sequence>MRPTVARLGDMPGPKVYNLWWGDKSGGKIKGVTTYTLSSYQSKVAPKWLSKYIFNGFRRISGELFFFGVPFAVGYATYSWAKSYDAWANSKAGHIAMEGKHHD</sequence>
<dbReference type="GO" id="GO:0006122">
    <property type="term" value="P:mitochondrial electron transport, ubiquinol to cytochrome c"/>
    <property type="evidence" value="ECO:0007669"/>
    <property type="project" value="UniProtKB-UniRule"/>
</dbReference>
<keyword evidence="5 11" id="KW-0812">Transmembrane</keyword>
<keyword evidence="8 11" id="KW-1133">Transmembrane helix</keyword>
<comment type="subcellular location">
    <subcellularLocation>
        <location evidence="1 11">Mitochondrion inner membrane</location>
        <topology evidence="1 11">Single-pass membrane protein</topology>
    </subcellularLocation>
</comment>
<dbReference type="SUPFAM" id="SSF81508">
    <property type="entry name" value="Ubiquinone-binding protein QP-C of cytochrome bc1 complex (Ubiquinol-cytochrome c reductase)"/>
    <property type="match status" value="1"/>
</dbReference>
<comment type="similarity">
    <text evidence="2 11">Belongs to the UQCRQ/QCR8 family.</text>
</comment>
<organism evidence="13 14">
    <name type="scientific">Ephemerocybe angulata</name>
    <dbReference type="NCBI Taxonomy" id="980116"/>
    <lineage>
        <taxon>Eukaryota</taxon>
        <taxon>Fungi</taxon>
        <taxon>Dikarya</taxon>
        <taxon>Basidiomycota</taxon>
        <taxon>Agaricomycotina</taxon>
        <taxon>Agaricomycetes</taxon>
        <taxon>Agaricomycetidae</taxon>
        <taxon>Agaricales</taxon>
        <taxon>Agaricineae</taxon>
        <taxon>Psathyrellaceae</taxon>
        <taxon>Ephemerocybe</taxon>
    </lineage>
</organism>
<keyword evidence="14" id="KW-1185">Reference proteome</keyword>
<protein>
    <recommendedName>
        <fullName evidence="11">Cytochrome b-c1 complex subunit 8</fullName>
    </recommendedName>
    <alternativeName>
        <fullName evidence="11">Complex III subunit 8</fullName>
    </alternativeName>
</protein>
<dbReference type="EMBL" id="JAACJK010000246">
    <property type="protein sequence ID" value="KAF5309107.1"/>
    <property type="molecule type" value="Genomic_DNA"/>
</dbReference>
<evidence type="ECO:0000256" key="10">
    <source>
        <dbReference type="ARBA" id="ARBA00023136"/>
    </source>
</evidence>
<accession>A0A8H5AZI5</accession>
<evidence type="ECO:0000256" key="5">
    <source>
        <dbReference type="ARBA" id="ARBA00022692"/>
    </source>
</evidence>
<dbReference type="InterPro" id="IPR036642">
    <property type="entry name" value="Cyt_bc1_su8_sf"/>
</dbReference>
<keyword evidence="7 11" id="KW-0249">Electron transport</keyword>
<proteinExistence type="inferred from homology"/>
<dbReference type="PANTHER" id="PTHR12119">
    <property type="entry name" value="UBIQUINOL-CYTOCHROME C REDUCTASE COMPLEX UBIQUINONE-BINDING PROTEIN QP-C"/>
    <property type="match status" value="1"/>
</dbReference>